<sequence length="143" mass="14404">MIRNAIVAASPLALLAGLFAAGPALAAPIKLSATLTGPAETPPGKPDGTGGFTVTVDPGTNDFCYSLWAEKIGKPTMAHLHAGAAGASGPPILTLDVTGKDSDECLAVDKEKLDPIVANPAGYYVNVHTAEFPAGAVRGQLAK</sequence>
<feature type="signal peptide" evidence="1">
    <location>
        <begin position="1"/>
        <end position="26"/>
    </location>
</feature>
<dbReference type="EMBL" id="JBHRTQ010000003">
    <property type="protein sequence ID" value="MFC3173124.1"/>
    <property type="molecule type" value="Genomic_DNA"/>
</dbReference>
<dbReference type="InterPro" id="IPR010895">
    <property type="entry name" value="CHRD"/>
</dbReference>
<reference evidence="4" key="1">
    <citation type="journal article" date="2019" name="Int. J. Syst. Evol. Microbiol.">
        <title>The Global Catalogue of Microorganisms (GCM) 10K type strain sequencing project: providing services to taxonomists for standard genome sequencing and annotation.</title>
        <authorList>
            <consortium name="The Broad Institute Genomics Platform"/>
            <consortium name="The Broad Institute Genome Sequencing Center for Infectious Disease"/>
            <person name="Wu L."/>
            <person name="Ma J."/>
        </authorList>
    </citation>
    <scope>NUCLEOTIDE SEQUENCE [LARGE SCALE GENOMIC DNA]</scope>
    <source>
        <strain evidence="4">KCTC 42984</strain>
    </source>
</reference>
<comment type="caution">
    <text evidence="3">The sequence shown here is derived from an EMBL/GenBank/DDBJ whole genome shotgun (WGS) entry which is preliminary data.</text>
</comment>
<dbReference type="SMART" id="SM00754">
    <property type="entry name" value="CHRD"/>
    <property type="match status" value="1"/>
</dbReference>
<keyword evidence="4" id="KW-1185">Reference proteome</keyword>
<dbReference type="RefSeq" id="WP_379508517.1">
    <property type="nucleotide sequence ID" value="NZ_JBHRTQ010000003.1"/>
</dbReference>
<evidence type="ECO:0000313" key="4">
    <source>
        <dbReference type="Proteomes" id="UP001595604"/>
    </source>
</evidence>
<proteinExistence type="predicted"/>
<evidence type="ECO:0000259" key="2">
    <source>
        <dbReference type="SMART" id="SM00754"/>
    </source>
</evidence>
<feature type="domain" description="CHRD" evidence="2">
    <location>
        <begin position="29"/>
        <end position="143"/>
    </location>
</feature>
<name>A0ABV7ILN3_9SPHN</name>
<accession>A0ABV7ILN3</accession>
<feature type="chain" id="PRO_5047381110" evidence="1">
    <location>
        <begin position="27"/>
        <end position="143"/>
    </location>
</feature>
<dbReference type="Pfam" id="PF07452">
    <property type="entry name" value="CHRD"/>
    <property type="match status" value="1"/>
</dbReference>
<keyword evidence="1" id="KW-0732">Signal</keyword>
<dbReference type="Proteomes" id="UP001595604">
    <property type="component" value="Unassembled WGS sequence"/>
</dbReference>
<gene>
    <name evidence="3" type="ORF">ACFOD9_02545</name>
</gene>
<organism evidence="3 4">
    <name type="scientific">Novosphingobium bradum</name>
    <dbReference type="NCBI Taxonomy" id="1737444"/>
    <lineage>
        <taxon>Bacteria</taxon>
        <taxon>Pseudomonadati</taxon>
        <taxon>Pseudomonadota</taxon>
        <taxon>Alphaproteobacteria</taxon>
        <taxon>Sphingomonadales</taxon>
        <taxon>Sphingomonadaceae</taxon>
        <taxon>Novosphingobium</taxon>
    </lineage>
</organism>
<evidence type="ECO:0000313" key="3">
    <source>
        <dbReference type="EMBL" id="MFC3173124.1"/>
    </source>
</evidence>
<protein>
    <submittedName>
        <fullName evidence="3">CHRD domain-containing protein</fullName>
    </submittedName>
</protein>
<evidence type="ECO:0000256" key="1">
    <source>
        <dbReference type="SAM" id="SignalP"/>
    </source>
</evidence>